<protein>
    <submittedName>
        <fullName evidence="2">Uncharacterized protein</fullName>
    </submittedName>
</protein>
<feature type="region of interest" description="Disordered" evidence="1">
    <location>
        <begin position="353"/>
        <end position="383"/>
    </location>
</feature>
<keyword evidence="3" id="KW-1185">Reference proteome</keyword>
<feature type="compositionally biased region" description="Low complexity" evidence="1">
    <location>
        <begin position="87"/>
        <end position="100"/>
    </location>
</feature>
<accession>A0A8J8P1D7</accession>
<evidence type="ECO:0000256" key="1">
    <source>
        <dbReference type="SAM" id="MobiDB-lite"/>
    </source>
</evidence>
<sequence>MASSYRAGYHQASSNDLEHILQVPGTSSYAPNQQHGQTNFGSGSILSSNRSTSNQQVTKNRPSRNHMSKSASMALLNEGVQKSPLRQTQPVEQQVEPTPQKLAPASPIKKETIPPKPPRAKNPPKIVIKRENQQPKLLLNDQQIDETPHNKSQVADMRVPLSRYSLTPQTLMQQEINPPPISQSGHSQLADRFSMTPLEPRFNPPQPPPAFPRNSTNTPEVQSSVNTSFVVLPTQQILQLDHNPSANDVKQMSKSVSKSNLSKHLRSITQHSFDYKFDHFGTLATIFEGMGQVASQNQVKKVVKNMYQLQLDKKLPPQPQANGQKKQPAQDIMVKSDQKGILMFGESLVPQRVVGTLQQPRNKRESRSQEQKKRPQNAQPQLLPIRKSQVWTQVSPPKISINPINSASPKNQLQDNISDISHVFEGKYMQGQFAPTAPPKRLSKSYTNSTTLLPPLLNNDSISDFKLNNIIDVAHSKLALNKPFNYTSQTDLSTVLSKPGLEAFNYFMSQNRPQQHQQHQFKSRNQNPLANSQQELTLPSIINQSVSDLRQYQQGNSMFRTINGQGDGVKQVHPSMSYKSLSKAREQERRGLNTQIIIEETIPTAVDMDESIKYNIYPLLDKNGKPRPQLPQQQFIPQPYEEHPTLSGNIKKQYINRIQQILNEIVSQRRMANSNFLPLNKSPSPERPPQNKKSNEILGHSKSPSPQGAKDRTSPRILNGGGFSLTKPSKMPDVVVNLNELQQPQMRAIGKSLDKEKLILAKKAAIKKHIKNLRSQDNGKTNLLTSPQVQGYLKQLQIIEQSLESNSGQLTQYQQLPGVVKNSQNSNIKQQHALEQVDSHGKWIPQKHSKALLMIQREMAKAMIEHQQMQGQASTYSKSRDHQVYIPPEPGSSPQPSHSPTKRTNHFAYTPASQNHAPKSPQAHVNFSDKVLKAAVGNPVLPFLKYSNSPDLSDTLQLPPQPAQNNIIHINLTLPDSFMLLQKEAIADQQNKRKVHRRSTKPVAEQVNNPYTFDQSQQILVDGNIDRNILHQTLTKIDLSPWQEANHHRQVHSPAHHLMQTHYEEYSAPSMPSGVQSSHKQQAKFFNKEMLTATRKPLVESKQNSSGMQTKGEATPNS</sequence>
<feature type="region of interest" description="Disordered" evidence="1">
    <location>
        <begin position="675"/>
        <end position="730"/>
    </location>
</feature>
<dbReference type="Proteomes" id="UP000785679">
    <property type="component" value="Unassembled WGS sequence"/>
</dbReference>
<feature type="region of interest" description="Disordered" evidence="1">
    <location>
        <begin position="864"/>
        <end position="906"/>
    </location>
</feature>
<name>A0A8J8P1D7_HALGN</name>
<feature type="region of interest" description="Disordered" evidence="1">
    <location>
        <begin position="83"/>
        <end position="124"/>
    </location>
</feature>
<feature type="compositionally biased region" description="Polar residues" evidence="1">
    <location>
        <begin position="867"/>
        <end position="877"/>
    </location>
</feature>
<organism evidence="2 3">
    <name type="scientific">Halteria grandinella</name>
    <dbReference type="NCBI Taxonomy" id="5974"/>
    <lineage>
        <taxon>Eukaryota</taxon>
        <taxon>Sar</taxon>
        <taxon>Alveolata</taxon>
        <taxon>Ciliophora</taxon>
        <taxon>Intramacronucleata</taxon>
        <taxon>Spirotrichea</taxon>
        <taxon>Stichotrichia</taxon>
        <taxon>Sporadotrichida</taxon>
        <taxon>Halteriidae</taxon>
        <taxon>Halteria</taxon>
    </lineage>
</organism>
<evidence type="ECO:0000313" key="3">
    <source>
        <dbReference type="Proteomes" id="UP000785679"/>
    </source>
</evidence>
<dbReference type="EMBL" id="RRYP01001955">
    <property type="protein sequence ID" value="TNV85287.1"/>
    <property type="molecule type" value="Genomic_DNA"/>
</dbReference>
<feature type="region of interest" description="Disordered" evidence="1">
    <location>
        <begin position="203"/>
        <end position="223"/>
    </location>
</feature>
<evidence type="ECO:0000313" key="2">
    <source>
        <dbReference type="EMBL" id="TNV85287.1"/>
    </source>
</evidence>
<feature type="compositionally biased region" description="Polar residues" evidence="1">
    <location>
        <begin position="24"/>
        <end position="60"/>
    </location>
</feature>
<dbReference type="AlphaFoldDB" id="A0A8J8P1D7"/>
<feature type="compositionally biased region" description="Basic and acidic residues" evidence="1">
    <location>
        <begin position="362"/>
        <end position="373"/>
    </location>
</feature>
<proteinExistence type="predicted"/>
<reference evidence="2" key="1">
    <citation type="submission" date="2019-06" db="EMBL/GenBank/DDBJ databases">
        <authorList>
            <person name="Zheng W."/>
        </authorList>
    </citation>
    <scope>NUCLEOTIDE SEQUENCE</scope>
    <source>
        <strain evidence="2">QDHG01</strain>
    </source>
</reference>
<feature type="region of interest" description="Disordered" evidence="1">
    <location>
        <begin position="1"/>
        <end position="67"/>
    </location>
</feature>
<gene>
    <name evidence="2" type="ORF">FGO68_gene13898</name>
</gene>
<comment type="caution">
    <text evidence="2">The sequence shown here is derived from an EMBL/GenBank/DDBJ whole genome shotgun (WGS) entry which is preliminary data.</text>
</comment>
<feature type="region of interest" description="Disordered" evidence="1">
    <location>
        <begin position="1094"/>
        <end position="1118"/>
    </location>
</feature>